<dbReference type="InterPro" id="IPR005181">
    <property type="entry name" value="SASA"/>
</dbReference>
<feature type="signal peptide" evidence="2">
    <location>
        <begin position="1"/>
        <end position="23"/>
    </location>
</feature>
<accession>A0A4P6Y6B5</accession>
<evidence type="ECO:0000259" key="3">
    <source>
        <dbReference type="Pfam" id="PF03629"/>
    </source>
</evidence>
<evidence type="ECO:0000256" key="2">
    <source>
        <dbReference type="SAM" id="SignalP"/>
    </source>
</evidence>
<dbReference type="EMBL" id="CP037933">
    <property type="protein sequence ID" value="QBN17879.1"/>
    <property type="molecule type" value="Genomic_DNA"/>
</dbReference>
<dbReference type="PANTHER" id="PTHR22901:SF0">
    <property type="entry name" value="SIALATE O-ACETYLESTERASE"/>
    <property type="match status" value="1"/>
</dbReference>
<feature type="domain" description="Sialate O-acetylesterase" evidence="3">
    <location>
        <begin position="109"/>
        <end position="344"/>
    </location>
</feature>
<dbReference type="InterPro" id="IPR036514">
    <property type="entry name" value="SGNH_hydro_sf"/>
</dbReference>
<evidence type="ECO:0000313" key="5">
    <source>
        <dbReference type="Proteomes" id="UP000291124"/>
    </source>
</evidence>
<dbReference type="GO" id="GO:0001681">
    <property type="term" value="F:sialate O-acetylesterase activity"/>
    <property type="evidence" value="ECO:0007669"/>
    <property type="project" value="InterPro"/>
</dbReference>
<proteinExistence type="predicted"/>
<dbReference type="SUPFAM" id="SSF52266">
    <property type="entry name" value="SGNH hydrolase"/>
    <property type="match status" value="1"/>
</dbReference>
<sequence>MKNTTQALLTIIALCCLLPNAFAKIKLPAIVSSNMVLQRNTNIKIWGWADAKEKITIKTSWTKESYTAVADAEGNWLVTIATTNSKAPQKLTLKSNTSDIKLENILFGEVWLCSGQSNMEMPMKGFMGQPTFGSANAIADSNNPNLRLFNVTKFKGSKTPLKDIEKFFPWQQASPENVKNFSAVAYFYGSQLQQILDVPVGIIQTSWGGSAVEAWISNEVMSSIEKVEIKDEQIATNAKGTPTVLFNSMINPLIPYTIKGVLWYQGESNRGEAEKYTKLFPAMVADWRKRWNIGDFPIYYAQIAPYIYDGNNQTVDKKNSAFIREAQLRCLDLIPNSGIAITMDIGTRDGIHPPKKKEVADRLLFNALNQTYNYKTIDFAGPIFDAMEIKEGGLNLKFKNTYNGVYAYNGLEGFEIAGSDKVFYPANAKIVDRKTVLVSSDKVPNPVAVRYAWDNWVMGTLYNTNLLPASSFRTDNWTDATRYKDNAN</sequence>
<keyword evidence="5" id="KW-1185">Reference proteome</keyword>
<feature type="chain" id="PRO_5020688961" evidence="2">
    <location>
        <begin position="24"/>
        <end position="488"/>
    </location>
</feature>
<dbReference type="Proteomes" id="UP000291124">
    <property type="component" value="Chromosome"/>
</dbReference>
<protein>
    <submittedName>
        <fullName evidence="4">Sialate O-acetylesterase</fullName>
    </submittedName>
</protein>
<dbReference type="AlphaFoldDB" id="A0A4P6Y6B5"/>
<dbReference type="InterPro" id="IPR039329">
    <property type="entry name" value="SIAE"/>
</dbReference>
<keyword evidence="1" id="KW-0378">Hydrolase</keyword>
<dbReference type="PANTHER" id="PTHR22901">
    <property type="entry name" value="SIALATE O-ACETYLESTERASE"/>
    <property type="match status" value="1"/>
</dbReference>
<dbReference type="OrthoDB" id="9816001at2"/>
<organism evidence="4 5">
    <name type="scientific">Flavobacterium nackdongense</name>
    <dbReference type="NCBI Taxonomy" id="2547394"/>
    <lineage>
        <taxon>Bacteria</taxon>
        <taxon>Pseudomonadati</taxon>
        <taxon>Bacteroidota</taxon>
        <taxon>Flavobacteriia</taxon>
        <taxon>Flavobacteriales</taxon>
        <taxon>Flavobacteriaceae</taxon>
        <taxon>Flavobacterium</taxon>
    </lineage>
</organism>
<evidence type="ECO:0000313" key="4">
    <source>
        <dbReference type="EMBL" id="QBN17879.1"/>
    </source>
</evidence>
<dbReference type="RefSeq" id="WP_133275410.1">
    <property type="nucleotide sequence ID" value="NZ_CP037933.1"/>
</dbReference>
<gene>
    <name evidence="4" type="ORF">E1750_03365</name>
</gene>
<dbReference type="Pfam" id="PF03629">
    <property type="entry name" value="SASA"/>
    <property type="match status" value="1"/>
</dbReference>
<dbReference type="KEGG" id="fnk:E1750_03365"/>
<evidence type="ECO:0000256" key="1">
    <source>
        <dbReference type="ARBA" id="ARBA00022801"/>
    </source>
</evidence>
<keyword evidence="2" id="KW-0732">Signal</keyword>
<reference evidence="5" key="1">
    <citation type="submission" date="2019-03" db="EMBL/GenBank/DDBJ databases">
        <title>Flavobacterium sp.</title>
        <authorList>
            <person name="Kim H."/>
        </authorList>
    </citation>
    <scope>NUCLEOTIDE SEQUENCE [LARGE SCALE GENOMIC DNA]</scope>
    <source>
        <strain evidence="5">GS13</strain>
    </source>
</reference>
<dbReference type="GO" id="GO:0005975">
    <property type="term" value="P:carbohydrate metabolic process"/>
    <property type="evidence" value="ECO:0007669"/>
    <property type="project" value="TreeGrafter"/>
</dbReference>
<name>A0A4P6Y6B5_9FLAO</name>
<dbReference type="Gene3D" id="3.40.50.1110">
    <property type="entry name" value="SGNH hydrolase"/>
    <property type="match status" value="1"/>
</dbReference>